<organism evidence="1 2">
    <name type="scientific">Kribbibacterium absianum</name>
    <dbReference type="NCBI Taxonomy" id="3044210"/>
    <lineage>
        <taxon>Bacteria</taxon>
        <taxon>Bacillati</taxon>
        <taxon>Actinomycetota</taxon>
        <taxon>Coriobacteriia</taxon>
        <taxon>Coriobacteriales</taxon>
        <taxon>Kribbibacteriaceae</taxon>
        <taxon>Kribbibacterium</taxon>
    </lineage>
</organism>
<protein>
    <submittedName>
        <fullName evidence="1">HI0074 family nucleotidyltransferase substrate-binding subunit</fullName>
    </submittedName>
</protein>
<dbReference type="Gene3D" id="1.20.120.330">
    <property type="entry name" value="Nucleotidyltransferases domain 2"/>
    <property type="match status" value="1"/>
</dbReference>
<evidence type="ECO:0000313" key="2">
    <source>
        <dbReference type="Proteomes" id="UP001431693"/>
    </source>
</evidence>
<evidence type="ECO:0000313" key="1">
    <source>
        <dbReference type="EMBL" id="MDJ1129155.1"/>
    </source>
</evidence>
<dbReference type="Pfam" id="PF08780">
    <property type="entry name" value="NTase_sub_bind"/>
    <property type="match status" value="1"/>
</dbReference>
<proteinExistence type="predicted"/>
<dbReference type="NCBIfam" id="TIGR01987">
    <property type="entry name" value="HI0074"/>
    <property type="match status" value="1"/>
</dbReference>
<dbReference type="Proteomes" id="UP001431693">
    <property type="component" value="Unassembled WGS sequence"/>
</dbReference>
<dbReference type="InterPro" id="IPR010235">
    <property type="entry name" value="HepT"/>
</dbReference>
<comment type="caution">
    <text evidence="1">The sequence shown here is derived from an EMBL/GenBank/DDBJ whole genome shotgun (WGS) entry which is preliminary data.</text>
</comment>
<name>A0ABT6ZJC5_9ACTN</name>
<keyword evidence="2" id="KW-1185">Reference proteome</keyword>
<gene>
    <name evidence="1" type="ORF">QJ043_03525</name>
</gene>
<sequence>MDNLRTVESLGAPYTPLQLAGIANLFEIAFELSWKAMKETLSRYGYDTAKRMGSPQGVIQIAYQVGMVDDEVGWVQMLEDRSTLSHVYDENIALDVVERARTQHLRLFEVLAGELAENWPLDLPGEVG</sequence>
<dbReference type="RefSeq" id="WP_283713888.1">
    <property type="nucleotide sequence ID" value="NZ_JASJEW010000007.1"/>
</dbReference>
<dbReference type="EMBL" id="JASJEX010000002">
    <property type="protein sequence ID" value="MDJ1129155.1"/>
    <property type="molecule type" value="Genomic_DNA"/>
</dbReference>
<reference evidence="1" key="1">
    <citation type="submission" date="2023-05" db="EMBL/GenBank/DDBJ databases">
        <title>[olsenella] sp. nov., isolated from a pig farm feces dump.</title>
        <authorList>
            <person name="Chang Y.-H."/>
        </authorList>
    </citation>
    <scope>NUCLEOTIDE SEQUENCE</scope>
    <source>
        <strain evidence="1">YH-ols2217</strain>
    </source>
</reference>
<accession>A0ABT6ZJC5</accession>
<dbReference type="SUPFAM" id="SSF81593">
    <property type="entry name" value="Nucleotidyltransferase substrate binding subunit/domain"/>
    <property type="match status" value="1"/>
</dbReference>